<evidence type="ECO:0008006" key="4">
    <source>
        <dbReference type="Google" id="ProtNLM"/>
    </source>
</evidence>
<keyword evidence="1" id="KW-0732">Signal</keyword>
<dbReference type="RefSeq" id="WP_070073220.1">
    <property type="nucleotide sequence ID" value="NZ_CP017448.1"/>
</dbReference>
<protein>
    <recommendedName>
        <fullName evidence="4">Sel1 repeat family protein</fullName>
    </recommendedName>
</protein>
<dbReference type="InterPro" id="IPR011990">
    <property type="entry name" value="TPR-like_helical_dom_sf"/>
</dbReference>
<sequence>MPFRHGKISPLIFLAGLFRPALANAASADSGISVGLHAEAEHGDATAQEKLEMAYLEKAEKLSISARSRNNGQVVDLFRNAMYWFGKSADQGYYDAQLHLGDAYAKDLGVPRDKTKAAYWYRKAIDGVKKAVQEGIERDEYLQQRDDLSH</sequence>
<dbReference type="SMART" id="SM00671">
    <property type="entry name" value="SEL1"/>
    <property type="match status" value="1"/>
</dbReference>
<name>A0A1D8K9R8_9GAMM</name>
<evidence type="ECO:0000313" key="3">
    <source>
        <dbReference type="Proteomes" id="UP000095342"/>
    </source>
</evidence>
<dbReference type="Gene3D" id="1.25.40.10">
    <property type="entry name" value="Tetratricopeptide repeat domain"/>
    <property type="match status" value="1"/>
</dbReference>
<feature type="signal peptide" evidence="1">
    <location>
        <begin position="1"/>
        <end position="25"/>
    </location>
</feature>
<organism evidence="2 3">
    <name type="scientific">Acidihalobacter aeolianus</name>
    <dbReference type="NCBI Taxonomy" id="2792603"/>
    <lineage>
        <taxon>Bacteria</taxon>
        <taxon>Pseudomonadati</taxon>
        <taxon>Pseudomonadota</taxon>
        <taxon>Gammaproteobacteria</taxon>
        <taxon>Chromatiales</taxon>
        <taxon>Ectothiorhodospiraceae</taxon>
        <taxon>Acidihalobacter</taxon>
    </lineage>
</organism>
<dbReference type="KEGG" id="aaeo:BJI67_11980"/>
<dbReference type="EMBL" id="CP017448">
    <property type="protein sequence ID" value="AOV17681.1"/>
    <property type="molecule type" value="Genomic_DNA"/>
</dbReference>
<dbReference type="PANTHER" id="PTHR43628:SF1">
    <property type="entry name" value="CHITIN SYNTHASE REGULATORY FACTOR 2-RELATED"/>
    <property type="match status" value="1"/>
</dbReference>
<dbReference type="Proteomes" id="UP000095342">
    <property type="component" value="Chromosome"/>
</dbReference>
<feature type="chain" id="PRO_5009109876" description="Sel1 repeat family protein" evidence="1">
    <location>
        <begin position="26"/>
        <end position="150"/>
    </location>
</feature>
<dbReference type="SUPFAM" id="SSF81901">
    <property type="entry name" value="HCP-like"/>
    <property type="match status" value="1"/>
</dbReference>
<dbReference type="InterPro" id="IPR052945">
    <property type="entry name" value="Mitotic_Regulator"/>
</dbReference>
<evidence type="ECO:0000256" key="1">
    <source>
        <dbReference type="SAM" id="SignalP"/>
    </source>
</evidence>
<keyword evidence="3" id="KW-1185">Reference proteome</keyword>
<dbReference type="AlphaFoldDB" id="A0A1D8K9R8"/>
<proteinExistence type="predicted"/>
<gene>
    <name evidence="2" type="ORF">BJI67_11980</name>
</gene>
<evidence type="ECO:0000313" key="2">
    <source>
        <dbReference type="EMBL" id="AOV17681.1"/>
    </source>
</evidence>
<dbReference type="Pfam" id="PF08238">
    <property type="entry name" value="Sel1"/>
    <property type="match status" value="2"/>
</dbReference>
<dbReference type="InterPro" id="IPR006597">
    <property type="entry name" value="Sel1-like"/>
</dbReference>
<reference evidence="2 3" key="1">
    <citation type="submission" date="2016-09" db="EMBL/GenBank/DDBJ databases">
        <title>Acidihalobacter prosperus V6 (DSM14174).</title>
        <authorList>
            <person name="Khaleque H.N."/>
            <person name="Ramsay J.P."/>
            <person name="Murphy R.J.T."/>
            <person name="Kaksonen A.H."/>
            <person name="Boxall N.J."/>
            <person name="Watkin E.L.J."/>
        </authorList>
    </citation>
    <scope>NUCLEOTIDE SEQUENCE [LARGE SCALE GENOMIC DNA]</scope>
    <source>
        <strain evidence="2 3">V6</strain>
    </source>
</reference>
<dbReference type="PANTHER" id="PTHR43628">
    <property type="entry name" value="ACTIVATOR OF C KINASE PROTEIN 1-RELATED"/>
    <property type="match status" value="1"/>
</dbReference>
<accession>A0A1D8K9R8</accession>